<feature type="coiled-coil region" evidence="4">
    <location>
        <begin position="440"/>
        <end position="522"/>
    </location>
</feature>
<evidence type="ECO:0000256" key="3">
    <source>
        <dbReference type="ARBA" id="ARBA00013368"/>
    </source>
</evidence>
<dbReference type="GO" id="GO:0016887">
    <property type="term" value="F:ATP hydrolysis activity"/>
    <property type="evidence" value="ECO:0007669"/>
    <property type="project" value="InterPro"/>
</dbReference>
<dbReference type="EMBL" id="CP128399">
    <property type="protein sequence ID" value="WJW66762.1"/>
    <property type="molecule type" value="Genomic_DNA"/>
</dbReference>
<proteinExistence type="inferred from homology"/>
<comment type="similarity">
    <text evidence="1">Belongs to the SMC family. SbcC subfamily.</text>
</comment>
<dbReference type="PANTHER" id="PTHR32114">
    <property type="entry name" value="ABC TRANSPORTER ABCH.3"/>
    <property type="match status" value="1"/>
</dbReference>
<feature type="coiled-coil region" evidence="4">
    <location>
        <begin position="172"/>
        <end position="199"/>
    </location>
</feature>
<dbReference type="Proteomes" id="UP001431572">
    <property type="component" value="Chromosome 1"/>
</dbReference>
<keyword evidence="9" id="KW-1185">Reference proteome</keyword>
<evidence type="ECO:0000313" key="7">
    <source>
        <dbReference type="EMBL" id="WJW66762.1"/>
    </source>
</evidence>
<dbReference type="Pfam" id="PF13558">
    <property type="entry name" value="SbcC_Walker_B"/>
    <property type="match status" value="1"/>
</dbReference>
<protein>
    <recommendedName>
        <fullName evidence="3">Nuclease SbcCD subunit C</fullName>
    </recommendedName>
</protein>
<dbReference type="RefSeq" id="WP_341468655.1">
    <property type="nucleotide sequence ID" value="NZ_CP128399.1"/>
</dbReference>
<evidence type="ECO:0000256" key="4">
    <source>
        <dbReference type="SAM" id="Coils"/>
    </source>
</evidence>
<dbReference type="InterPro" id="IPR038729">
    <property type="entry name" value="Rad50/SbcC_AAA"/>
</dbReference>
<feature type="domain" description="Rad50/SbcC-type AAA" evidence="5">
    <location>
        <begin position="5"/>
        <end position="212"/>
    </location>
</feature>
<organism evidence="6 8">
    <name type="scientific">Candidatus Chlorohelix allophototropha</name>
    <dbReference type="NCBI Taxonomy" id="3003348"/>
    <lineage>
        <taxon>Bacteria</taxon>
        <taxon>Bacillati</taxon>
        <taxon>Chloroflexota</taxon>
        <taxon>Chloroflexia</taxon>
        <taxon>Candidatus Chloroheliales</taxon>
        <taxon>Candidatus Chloroheliaceae</taxon>
        <taxon>Candidatus Chlorohelix</taxon>
    </lineage>
</organism>
<sequence length="848" mass="98309">MIPNRLTLKNFLCYRDATLDLEGVHLAVLSGDNGAGKSSILDAMTWALWGKARAGDDDLIAQGEVESEVDFEFKVGEDYFRVNRRRTRKSSGHTELNFYVRKLDGSWSNIGEPTVRAKEKQIATTIRTSYETFINSAFLLQGRADSFTVKTAGERKKVLAEILELSRYDEYEKQTKERSREAEAERLRYENELKELTDFLRMRPEFEQQKQDAEARLELERNPMRLREEQQVEFKTRKNRLESSRADLERVSKEINANRKNLEAVKEALVEARRSLNVALAVQNRREEIEESYGKLQEARKIEDSFNEKLHHLNDLNSKQTALENIIQRQKMSLQNKLESIERDLAAVRRNASTLPEIVVQREQTLSELQNAANARKEVEKLRSESAGVQGEAKQAELEVKRLSGELPKIHAKANNVPQEGDRCDQCGTKLEKDAREHTIQEYRKQYKEVQDLKQAEEAKHNKLKERLKELNEQVKLLESQAKPYDELNVKKARLDKEIETAQESERQVSRLELEKEENTRKLKAQDFALQEQQSLQELKQVIATLDYDREAHRQASEQRNQYARYEGEYQRLEMAVTTIARENRNQERYTTEEENYRNEIARKENEKKRLEAEIQDLPELIQKLTALEKEIKESRDRQSLLEKQKLQAEAKLSECDAKAKKEIEIEKAFQRAAEERKIYTELAEAFGKKGIQAMIIDAALPEIEEESNRLLAEMTDGRMSVRFDTQREGRRGEAIETLELYISDEYGARPYELFSGGEAFRVNFAVRIALSKMLARRSGAQLRSLFIDEGFGSQDGQGRERIVDAIRGIEKDFDRIIVITHIQELKDVFPTRIDVVKTPGGSQITLV</sequence>
<dbReference type="Proteomes" id="UP000521676">
    <property type="component" value="Unassembled WGS sequence"/>
</dbReference>
<evidence type="ECO:0000259" key="5">
    <source>
        <dbReference type="Pfam" id="PF13476"/>
    </source>
</evidence>
<evidence type="ECO:0000313" key="9">
    <source>
        <dbReference type="Proteomes" id="UP001431572"/>
    </source>
</evidence>
<dbReference type="GO" id="GO:0006302">
    <property type="term" value="P:double-strand break repair"/>
    <property type="evidence" value="ECO:0007669"/>
    <property type="project" value="InterPro"/>
</dbReference>
<reference evidence="7" key="2">
    <citation type="journal article" date="2024" name="Nature">
        <title>Anoxygenic phototroph of the Chloroflexota uses a type I reaction centre.</title>
        <authorList>
            <person name="Tsuji J.M."/>
            <person name="Shaw N.A."/>
            <person name="Nagashima S."/>
            <person name="Venkiteswaran J.J."/>
            <person name="Schiff S.L."/>
            <person name="Watanabe T."/>
            <person name="Fukui M."/>
            <person name="Hanada S."/>
            <person name="Tank M."/>
            <person name="Neufeld J.D."/>
        </authorList>
    </citation>
    <scope>NUCLEOTIDE SEQUENCE</scope>
    <source>
        <strain evidence="7">L227-S17</strain>
    </source>
</reference>
<feature type="coiled-coil region" evidence="4">
    <location>
        <begin position="556"/>
        <end position="652"/>
    </location>
</feature>
<evidence type="ECO:0000313" key="6">
    <source>
        <dbReference type="EMBL" id="NWJ44880.1"/>
    </source>
</evidence>
<name>A0A8T7LZN6_9CHLR</name>
<evidence type="ECO:0000256" key="2">
    <source>
        <dbReference type="ARBA" id="ARBA00011322"/>
    </source>
</evidence>
<dbReference type="SUPFAM" id="SSF75712">
    <property type="entry name" value="Rad50 coiled-coil Zn hook"/>
    <property type="match status" value="1"/>
</dbReference>
<accession>A0A8T7LZN6</accession>
<dbReference type="PANTHER" id="PTHR32114:SF2">
    <property type="entry name" value="ABC TRANSPORTER ABCH.3"/>
    <property type="match status" value="1"/>
</dbReference>
<keyword evidence="4" id="KW-0175">Coiled coil</keyword>
<evidence type="ECO:0000313" key="8">
    <source>
        <dbReference type="Proteomes" id="UP000521676"/>
    </source>
</evidence>
<dbReference type="Gene3D" id="3.40.50.300">
    <property type="entry name" value="P-loop containing nucleotide triphosphate hydrolases"/>
    <property type="match status" value="2"/>
</dbReference>
<feature type="coiled-coil region" evidence="4">
    <location>
        <begin position="324"/>
        <end position="399"/>
    </location>
</feature>
<dbReference type="Pfam" id="PF13476">
    <property type="entry name" value="AAA_23"/>
    <property type="match status" value="1"/>
</dbReference>
<dbReference type="SUPFAM" id="SSF52540">
    <property type="entry name" value="P-loop containing nucleoside triphosphate hydrolases"/>
    <property type="match status" value="1"/>
</dbReference>
<reference evidence="6 8" key="1">
    <citation type="submission" date="2020-06" db="EMBL/GenBank/DDBJ databases">
        <title>Anoxygenic phototrophic Chloroflexota member uses a Type I reaction center.</title>
        <authorList>
            <person name="Tsuji J.M."/>
            <person name="Shaw N.A."/>
            <person name="Nagashima S."/>
            <person name="Venkiteswaran J."/>
            <person name="Schiff S.L."/>
            <person name="Hanada S."/>
            <person name="Tank M."/>
            <person name="Neufeld J.D."/>
        </authorList>
    </citation>
    <scope>NUCLEOTIDE SEQUENCE [LARGE SCALE GENOMIC DNA]</scope>
    <source>
        <strain evidence="6">L227-S17</strain>
    </source>
</reference>
<evidence type="ECO:0000256" key="1">
    <source>
        <dbReference type="ARBA" id="ARBA00006930"/>
    </source>
</evidence>
<dbReference type="EMBL" id="JACATZ010000001">
    <property type="protein sequence ID" value="NWJ44880.1"/>
    <property type="molecule type" value="Genomic_DNA"/>
</dbReference>
<dbReference type="AlphaFoldDB" id="A0A8T7LZN6"/>
<feature type="coiled-coil region" evidence="4">
    <location>
        <begin position="238"/>
        <end position="299"/>
    </location>
</feature>
<comment type="subunit">
    <text evidence="2">Heterodimer of SbcC and SbcD.</text>
</comment>
<dbReference type="InterPro" id="IPR027417">
    <property type="entry name" value="P-loop_NTPase"/>
</dbReference>
<dbReference type="Gene3D" id="1.10.287.510">
    <property type="entry name" value="Helix hairpin bin"/>
    <property type="match status" value="1"/>
</dbReference>
<gene>
    <name evidence="6" type="ORF">HXX08_03290</name>
    <name evidence="7" type="ORF">OZ401_000006</name>
</gene>